<feature type="compositionally biased region" description="Basic and acidic residues" evidence="8">
    <location>
        <begin position="930"/>
        <end position="955"/>
    </location>
</feature>
<dbReference type="PROSITE" id="PS50893">
    <property type="entry name" value="ABC_TRANSPORTER_2"/>
    <property type="match status" value="2"/>
</dbReference>
<dbReference type="SUPFAM" id="SSF90123">
    <property type="entry name" value="ABC transporter transmembrane region"/>
    <property type="match status" value="2"/>
</dbReference>
<feature type="transmembrane region" description="Helical" evidence="9">
    <location>
        <begin position="146"/>
        <end position="165"/>
    </location>
</feature>
<gene>
    <name evidence="12" type="ORF">BG015_008240</name>
</gene>
<feature type="region of interest" description="Disordered" evidence="8">
    <location>
        <begin position="926"/>
        <end position="955"/>
    </location>
</feature>
<dbReference type="CDD" id="cd03250">
    <property type="entry name" value="ABCC_MRP_domain1"/>
    <property type="match status" value="1"/>
</dbReference>
<evidence type="ECO:0000313" key="13">
    <source>
        <dbReference type="Proteomes" id="UP000748756"/>
    </source>
</evidence>
<dbReference type="Proteomes" id="UP000748756">
    <property type="component" value="Unassembled WGS sequence"/>
</dbReference>
<sequence>MDHTLRLAGTAVPLAYPFASALLLVYLSKKPIHLDQYESIRPTDNLNDLDHTVNNHDKVNNSTRSSVRASAVALGIKLARLGLTALQLGLAVFSFAHFYTGQTDDNKEQPSFFVISGPILSWSYALALALVFSFRPTTAYLLWIRLQLDLFYVIELVLMSIELYYSGSLSRPISEWMLEHKLQDAAWLTTVLLVWVSLLTRPYQPSNLIKKQRGEIPSIVSSESAASVYSVLTFAWVNSLVYLGYAKVMQESDLPNLEVQDLSLTTSNQFSLTKKKSLARSLLVTLKTDMLIQFLWNVPHSVFIIAAPLCSKNIIAYIECKRCGPPIPSTYLWVIALLATTLAGSVCLNASYHWSRRLALKSASVLNSEVFKKSLRRKDIAPSPEFKEDAEGNRKKDSSANISNLVAVDVKTIEQSFLSLDEIYGLPMQVVLSSIGLYHLLGPAAFVGIGFMIVTMPLPALLASIFTRLFNSIMESKDDRMDILTEMLSGMRTVKYFGWESKFVEKITDAREKELNNNKKMYTQMSFAGVAWSIMPLINMVVLLVAYTVFYGHTITASVLFTTLSLFEILSSSLSNIPWTFISITESVVALRRVSTFLDEEEVERDTTVTTIDVRARFSSSAPATHSASHPIIGFIRATYSWPSKKIKTVEPTQKAGWFQNLKSKFSKAPTPAEQDNESSLDDTPASEPETVVERFQLTNVSADFPVGELSLIVGPTGSGKSALLLALLGELERVEGHMYLPRLDYNRNYSDDRGSGIAYVAQTAWLQNGTVRDNILFGKAFNQERYSAVLEGCALTTDLDVLEFNDLTEIGEQGVTLSGGQKQRVSLARAIYSDASVLLLDDCLSAVDTHTGRHIFQTLNGPLMDGRTILMATHQVQLTLSAARYIVVLDKGKVVGTGTPEECIRHGWIDHVTLVATVSYQSSEADTLDGDKGAKTDLKDDRKAASPAKSKDEETKAEGSVPFKVYKYYFSASGGWIAWILLVGIYVFEQSATVAEKSWLAIWTNRMAETTGSLVLEAAQTVTPELVASVKEAFTPRDGSAYGTITMAVFGKGTPESVSVGFYIGVYVLLGLIPMLINIFSMFYSMTVLNINGSRSIHAQLLHKISRARSRFFDTTPVGRIINRFSADMATIDSMLINTLLYLVFSVISIIFTVFVISVNMPLFMIPAFFVISIYIVLGVLYVPVSRDLKRLNSVSRSPILNHFNETVNGLTTIRAYGFERRFQAKNLSNLDDNNRAFYWLYSAGRWLGWRLDLTSALVSFCTGLLILQRWDQIESGWAALCLSYSTMFNSRVAWMIRSYAQNEMNMNSLERVIEYMNVEEEAPAVIEGSRPPASWPHAGQISIEHLTVRYSPGTPDILKNVSVSIKGGEKVGVVGRTGSGKSTLAISLLRILEPTRGTIRIDDIDISKIGLHDLRSSLTIIPQDPILFMGTLRFNLDPFDEHEDIELWEALRRSHLIPATTIRGSSGSTPTPDSNSANASQALSTHDHETTIDPSQITLDTEIQQGGSNFSQGQRQLIALARALVRQSKIIIMDEATASVDFETDLKVQTTIREEMADATIITIAHRIRTIADFDRVLVMQAGEVAEFDKPYSLMRQEGSLFRELCEQSTELDALLAISEAKERRASA</sequence>
<evidence type="ECO:0000256" key="2">
    <source>
        <dbReference type="ARBA" id="ARBA00022448"/>
    </source>
</evidence>
<dbReference type="InterPro" id="IPR027417">
    <property type="entry name" value="P-loop_NTPase"/>
</dbReference>
<dbReference type="CDD" id="cd18604">
    <property type="entry name" value="ABC_6TM_VMR1_D2_like"/>
    <property type="match status" value="1"/>
</dbReference>
<dbReference type="SMART" id="SM00382">
    <property type="entry name" value="AAA"/>
    <property type="match status" value="2"/>
</dbReference>
<dbReference type="PROSITE" id="PS00211">
    <property type="entry name" value="ABC_TRANSPORTER_1"/>
    <property type="match status" value="2"/>
</dbReference>
<dbReference type="OrthoDB" id="2374752at2759"/>
<evidence type="ECO:0000313" key="12">
    <source>
        <dbReference type="EMBL" id="KAF9155878.1"/>
    </source>
</evidence>
<feature type="transmembrane region" description="Helical" evidence="9">
    <location>
        <begin position="6"/>
        <end position="27"/>
    </location>
</feature>
<dbReference type="Pfam" id="PF00005">
    <property type="entry name" value="ABC_tran"/>
    <property type="match status" value="2"/>
</dbReference>
<dbReference type="FunFam" id="3.40.50.300:FF:000565">
    <property type="entry name" value="ABC bile acid transporter"/>
    <property type="match status" value="1"/>
</dbReference>
<dbReference type="InterPro" id="IPR036640">
    <property type="entry name" value="ABC1_TM_sf"/>
</dbReference>
<proteinExistence type="predicted"/>
<evidence type="ECO:0000256" key="9">
    <source>
        <dbReference type="SAM" id="Phobius"/>
    </source>
</evidence>
<dbReference type="Gene3D" id="1.20.1560.10">
    <property type="entry name" value="ABC transporter type 1, transmembrane domain"/>
    <property type="match status" value="2"/>
</dbReference>
<dbReference type="InterPro" id="IPR003439">
    <property type="entry name" value="ABC_transporter-like_ATP-bd"/>
</dbReference>
<dbReference type="PANTHER" id="PTHR24223">
    <property type="entry name" value="ATP-BINDING CASSETTE SUB-FAMILY C"/>
    <property type="match status" value="1"/>
</dbReference>
<feature type="transmembrane region" description="Helical" evidence="9">
    <location>
        <begin position="224"/>
        <end position="245"/>
    </location>
</feature>
<evidence type="ECO:0000256" key="4">
    <source>
        <dbReference type="ARBA" id="ARBA00022741"/>
    </source>
</evidence>
<feature type="transmembrane region" description="Helical" evidence="9">
    <location>
        <begin position="527"/>
        <end position="549"/>
    </location>
</feature>
<keyword evidence="6 9" id="KW-1133">Transmembrane helix</keyword>
<dbReference type="InterPro" id="IPR011527">
    <property type="entry name" value="ABC1_TM_dom"/>
</dbReference>
<feature type="transmembrane region" description="Helical" evidence="9">
    <location>
        <begin position="447"/>
        <end position="470"/>
    </location>
</feature>
<protein>
    <submittedName>
        <fullName evidence="12">Uncharacterized protein</fullName>
    </submittedName>
</protein>
<accession>A0A9P5S8H6</accession>
<keyword evidence="4" id="KW-0547">Nucleotide-binding</keyword>
<evidence type="ECO:0000256" key="6">
    <source>
        <dbReference type="ARBA" id="ARBA00022989"/>
    </source>
</evidence>
<evidence type="ECO:0000256" key="1">
    <source>
        <dbReference type="ARBA" id="ARBA00004141"/>
    </source>
</evidence>
<evidence type="ECO:0000259" key="11">
    <source>
        <dbReference type="PROSITE" id="PS50929"/>
    </source>
</evidence>
<feature type="domain" description="ABC transporter" evidence="10">
    <location>
        <begin position="679"/>
        <end position="917"/>
    </location>
</feature>
<feature type="transmembrane region" description="Helical" evidence="9">
    <location>
        <begin position="969"/>
        <end position="989"/>
    </location>
</feature>
<feature type="transmembrane region" description="Helical" evidence="9">
    <location>
        <begin position="185"/>
        <end position="203"/>
    </location>
</feature>
<feature type="transmembrane region" description="Helical" evidence="9">
    <location>
        <begin position="111"/>
        <end position="134"/>
    </location>
</feature>
<feature type="domain" description="ABC transporter" evidence="10">
    <location>
        <begin position="1343"/>
        <end position="1609"/>
    </location>
</feature>
<dbReference type="InterPro" id="IPR017871">
    <property type="entry name" value="ABC_transporter-like_CS"/>
</dbReference>
<evidence type="ECO:0000256" key="3">
    <source>
        <dbReference type="ARBA" id="ARBA00022692"/>
    </source>
</evidence>
<keyword evidence="7 9" id="KW-0472">Membrane</keyword>
<evidence type="ECO:0000256" key="7">
    <source>
        <dbReference type="ARBA" id="ARBA00023136"/>
    </source>
</evidence>
<dbReference type="GO" id="GO:0016020">
    <property type="term" value="C:membrane"/>
    <property type="evidence" value="ECO:0007669"/>
    <property type="project" value="UniProtKB-SubCell"/>
</dbReference>
<dbReference type="SUPFAM" id="SSF52540">
    <property type="entry name" value="P-loop containing nucleoside triphosphate hydrolases"/>
    <property type="match status" value="2"/>
</dbReference>
<feature type="transmembrane region" description="Helical" evidence="9">
    <location>
        <begin position="78"/>
        <end position="99"/>
    </location>
</feature>
<keyword evidence="3 9" id="KW-0812">Transmembrane</keyword>
<feature type="transmembrane region" description="Helical" evidence="9">
    <location>
        <begin position="331"/>
        <end position="352"/>
    </location>
</feature>
<dbReference type="GO" id="GO:0016887">
    <property type="term" value="F:ATP hydrolysis activity"/>
    <property type="evidence" value="ECO:0007669"/>
    <property type="project" value="InterPro"/>
</dbReference>
<feature type="transmembrane region" description="Helical" evidence="9">
    <location>
        <begin position="1164"/>
        <end position="1184"/>
    </location>
</feature>
<evidence type="ECO:0000256" key="5">
    <source>
        <dbReference type="ARBA" id="ARBA00022840"/>
    </source>
</evidence>
<organism evidence="12 13">
    <name type="scientific">Linnemannia schmuckeri</name>
    <dbReference type="NCBI Taxonomy" id="64567"/>
    <lineage>
        <taxon>Eukaryota</taxon>
        <taxon>Fungi</taxon>
        <taxon>Fungi incertae sedis</taxon>
        <taxon>Mucoromycota</taxon>
        <taxon>Mortierellomycotina</taxon>
        <taxon>Mortierellomycetes</taxon>
        <taxon>Mortierellales</taxon>
        <taxon>Mortierellaceae</taxon>
        <taxon>Linnemannia</taxon>
    </lineage>
</organism>
<dbReference type="GO" id="GO:0140359">
    <property type="term" value="F:ABC-type transporter activity"/>
    <property type="evidence" value="ECO:0007669"/>
    <property type="project" value="InterPro"/>
</dbReference>
<dbReference type="CDD" id="cd18596">
    <property type="entry name" value="ABC_6TM_VMR1_D1_like"/>
    <property type="match status" value="1"/>
</dbReference>
<keyword evidence="2" id="KW-0813">Transport</keyword>
<feature type="region of interest" description="Disordered" evidence="8">
    <location>
        <begin position="1463"/>
        <end position="1491"/>
    </location>
</feature>
<dbReference type="Gene3D" id="3.40.50.300">
    <property type="entry name" value="P-loop containing nucleotide triphosphate hydrolases"/>
    <property type="match status" value="2"/>
</dbReference>
<dbReference type="InterPro" id="IPR003593">
    <property type="entry name" value="AAA+_ATPase"/>
</dbReference>
<comment type="caution">
    <text evidence="12">The sequence shown here is derived from an EMBL/GenBank/DDBJ whole genome shotgun (WGS) entry which is preliminary data.</text>
</comment>
<evidence type="ECO:0000256" key="8">
    <source>
        <dbReference type="SAM" id="MobiDB-lite"/>
    </source>
</evidence>
<dbReference type="InterPro" id="IPR050173">
    <property type="entry name" value="ABC_transporter_C-like"/>
</dbReference>
<dbReference type="GO" id="GO:0005524">
    <property type="term" value="F:ATP binding"/>
    <property type="evidence" value="ECO:0007669"/>
    <property type="project" value="UniProtKB-KW"/>
</dbReference>
<dbReference type="EMBL" id="JAAAUQ010000047">
    <property type="protein sequence ID" value="KAF9155878.1"/>
    <property type="molecule type" value="Genomic_DNA"/>
</dbReference>
<feature type="transmembrane region" description="Helical" evidence="9">
    <location>
        <begin position="1140"/>
        <end position="1158"/>
    </location>
</feature>
<feature type="compositionally biased region" description="Polar residues" evidence="8">
    <location>
        <begin position="1464"/>
        <end position="1486"/>
    </location>
</feature>
<feature type="transmembrane region" description="Helical" evidence="9">
    <location>
        <begin position="1061"/>
        <end position="1086"/>
    </location>
</feature>
<comment type="subcellular location">
    <subcellularLocation>
        <location evidence="1">Membrane</location>
        <topology evidence="1">Multi-pass membrane protein</topology>
    </subcellularLocation>
</comment>
<name>A0A9P5S8H6_9FUNG</name>
<reference evidence="12" key="1">
    <citation type="journal article" date="2020" name="Fungal Divers.">
        <title>Resolving the Mortierellaceae phylogeny through synthesis of multi-gene phylogenetics and phylogenomics.</title>
        <authorList>
            <person name="Vandepol N."/>
            <person name="Liber J."/>
            <person name="Desiro A."/>
            <person name="Na H."/>
            <person name="Kennedy M."/>
            <person name="Barry K."/>
            <person name="Grigoriev I.V."/>
            <person name="Miller A.N."/>
            <person name="O'Donnell K."/>
            <person name="Stajich J.E."/>
            <person name="Bonito G."/>
        </authorList>
    </citation>
    <scope>NUCLEOTIDE SEQUENCE</scope>
    <source>
        <strain evidence="12">NRRL 6426</strain>
    </source>
</reference>
<keyword evidence="13" id="KW-1185">Reference proteome</keyword>
<dbReference type="PROSITE" id="PS50929">
    <property type="entry name" value="ABC_TM1F"/>
    <property type="match status" value="2"/>
</dbReference>
<dbReference type="CDD" id="cd03244">
    <property type="entry name" value="ABCC_MRP_domain2"/>
    <property type="match status" value="1"/>
</dbReference>
<feature type="region of interest" description="Disordered" evidence="8">
    <location>
        <begin position="668"/>
        <end position="689"/>
    </location>
</feature>
<evidence type="ECO:0000259" key="10">
    <source>
        <dbReference type="PROSITE" id="PS50893"/>
    </source>
</evidence>
<dbReference type="PANTHER" id="PTHR24223:SF356">
    <property type="entry name" value="ATP-BINDING CASSETTE TRANSPORTER ABC4"/>
    <property type="match status" value="1"/>
</dbReference>
<feature type="domain" description="ABC transmembrane type-1" evidence="11">
    <location>
        <begin position="1044"/>
        <end position="1303"/>
    </location>
</feature>
<feature type="domain" description="ABC transmembrane type-1" evidence="11">
    <location>
        <begin position="301"/>
        <end position="586"/>
    </location>
</feature>
<dbReference type="Pfam" id="PF00664">
    <property type="entry name" value="ABC_membrane"/>
    <property type="match status" value="2"/>
</dbReference>
<keyword evidence="5" id="KW-0067">ATP-binding</keyword>